<sequence length="332" mass="38302">MSTQLLISTSCWTDNIDAVPECDNDQRNALSRKALAKKAEEELRETENVRTECLRQLKVWIQQNQDVENCITDDNFLLRFLRVKKFSIPMAQQTLLKYLNFRKRFDHIFRNLTLNDDKVNELLTNGYIFVSPVRDSQGRRVILYDLSKFDPKRYTGTDMARAHAITYETLLTEEENQILGVVHVADIGAINASFVTLFTVTEFGTLIKWGEQSFPMRHKEIHLINMPQALRYVYDFARSNITQKLKERISVHDGKSTASQSIELEALPAEFGGHVPAKDMITWWTRQVDAKAKRILATDDIRLLSDAGIIRSKTARRDAENMIGSFRKLEVD</sequence>
<evidence type="ECO:0000313" key="3">
    <source>
        <dbReference type="Proteomes" id="UP000625711"/>
    </source>
</evidence>
<dbReference type="PROSITE" id="PS50191">
    <property type="entry name" value="CRAL_TRIO"/>
    <property type="match status" value="1"/>
</dbReference>
<protein>
    <recommendedName>
        <fullName evidence="1">CRAL-TRIO domain-containing protein</fullName>
    </recommendedName>
</protein>
<dbReference type="InterPro" id="IPR001251">
    <property type="entry name" value="CRAL-TRIO_dom"/>
</dbReference>
<dbReference type="EMBL" id="JAACXV010011688">
    <property type="protein sequence ID" value="KAF7274974.1"/>
    <property type="molecule type" value="Genomic_DNA"/>
</dbReference>
<dbReference type="Gene3D" id="1.10.8.20">
    <property type="entry name" value="N-terminal domain of phosphatidylinositol transfer protein sec14p"/>
    <property type="match status" value="1"/>
</dbReference>
<dbReference type="SUPFAM" id="SSF52087">
    <property type="entry name" value="CRAL/TRIO domain"/>
    <property type="match status" value="1"/>
</dbReference>
<dbReference type="PANTHER" id="PTHR10174">
    <property type="entry name" value="ALPHA-TOCOPHEROL TRANSFER PROTEIN-RELATED"/>
    <property type="match status" value="1"/>
</dbReference>
<dbReference type="CDD" id="cd00170">
    <property type="entry name" value="SEC14"/>
    <property type="match status" value="1"/>
</dbReference>
<dbReference type="InterPro" id="IPR036865">
    <property type="entry name" value="CRAL-TRIO_dom_sf"/>
</dbReference>
<comment type="caution">
    <text evidence="2">The sequence shown here is derived from an EMBL/GenBank/DDBJ whole genome shotgun (WGS) entry which is preliminary data.</text>
</comment>
<feature type="domain" description="CRAL-TRIO" evidence="1">
    <location>
        <begin position="115"/>
        <end position="279"/>
    </location>
</feature>
<dbReference type="Gene3D" id="1.20.5.1200">
    <property type="entry name" value="Alpha-tocopherol transfer"/>
    <property type="match status" value="1"/>
</dbReference>
<evidence type="ECO:0000313" key="2">
    <source>
        <dbReference type="EMBL" id="KAF7274974.1"/>
    </source>
</evidence>
<dbReference type="OrthoDB" id="1434354at2759"/>
<dbReference type="GO" id="GO:0016020">
    <property type="term" value="C:membrane"/>
    <property type="evidence" value="ECO:0007669"/>
    <property type="project" value="TreeGrafter"/>
</dbReference>
<dbReference type="InterPro" id="IPR011074">
    <property type="entry name" value="CRAL/TRIO_N_dom"/>
</dbReference>
<dbReference type="InterPro" id="IPR036273">
    <property type="entry name" value="CRAL/TRIO_N_dom_sf"/>
</dbReference>
<gene>
    <name evidence="2" type="ORF">GWI33_012365</name>
</gene>
<dbReference type="AlphaFoldDB" id="A0A834I6P1"/>
<dbReference type="Gene3D" id="3.40.525.10">
    <property type="entry name" value="CRAL-TRIO lipid binding domain"/>
    <property type="match status" value="1"/>
</dbReference>
<dbReference type="SMART" id="SM01100">
    <property type="entry name" value="CRAL_TRIO_N"/>
    <property type="match status" value="1"/>
</dbReference>
<dbReference type="PANTHER" id="PTHR10174:SF120">
    <property type="entry name" value="CELLULAR RETINALDEHYDE BINDING PROTEIN"/>
    <property type="match status" value="1"/>
</dbReference>
<evidence type="ECO:0000259" key="1">
    <source>
        <dbReference type="PROSITE" id="PS50191"/>
    </source>
</evidence>
<dbReference type="Pfam" id="PF00650">
    <property type="entry name" value="CRAL_TRIO"/>
    <property type="match status" value="1"/>
</dbReference>
<dbReference type="SMART" id="SM00516">
    <property type="entry name" value="SEC14"/>
    <property type="match status" value="1"/>
</dbReference>
<reference evidence="2" key="1">
    <citation type="submission" date="2020-08" db="EMBL/GenBank/DDBJ databases">
        <title>Genome sequencing and assembly of the red palm weevil Rhynchophorus ferrugineus.</title>
        <authorList>
            <person name="Dias G.B."/>
            <person name="Bergman C.M."/>
            <person name="Manee M."/>
        </authorList>
    </citation>
    <scope>NUCLEOTIDE SEQUENCE</scope>
    <source>
        <strain evidence="2">AA-2017</strain>
        <tissue evidence="2">Whole larva</tissue>
    </source>
</reference>
<proteinExistence type="predicted"/>
<organism evidence="2 3">
    <name type="scientific">Rhynchophorus ferrugineus</name>
    <name type="common">Red palm weevil</name>
    <name type="synonym">Curculio ferrugineus</name>
    <dbReference type="NCBI Taxonomy" id="354439"/>
    <lineage>
        <taxon>Eukaryota</taxon>
        <taxon>Metazoa</taxon>
        <taxon>Ecdysozoa</taxon>
        <taxon>Arthropoda</taxon>
        <taxon>Hexapoda</taxon>
        <taxon>Insecta</taxon>
        <taxon>Pterygota</taxon>
        <taxon>Neoptera</taxon>
        <taxon>Endopterygota</taxon>
        <taxon>Coleoptera</taxon>
        <taxon>Polyphaga</taxon>
        <taxon>Cucujiformia</taxon>
        <taxon>Curculionidae</taxon>
        <taxon>Dryophthorinae</taxon>
        <taxon>Rhynchophorus</taxon>
    </lineage>
</organism>
<dbReference type="PRINTS" id="PR00180">
    <property type="entry name" value="CRETINALDHBP"/>
</dbReference>
<dbReference type="Proteomes" id="UP000625711">
    <property type="component" value="Unassembled WGS sequence"/>
</dbReference>
<accession>A0A834I6P1</accession>
<keyword evidence="3" id="KW-1185">Reference proteome</keyword>
<name>A0A834I6P1_RHYFE</name>
<dbReference type="GO" id="GO:1902936">
    <property type="term" value="F:phosphatidylinositol bisphosphate binding"/>
    <property type="evidence" value="ECO:0007669"/>
    <property type="project" value="TreeGrafter"/>
</dbReference>
<dbReference type="SUPFAM" id="SSF46938">
    <property type="entry name" value="CRAL/TRIO N-terminal domain"/>
    <property type="match status" value="1"/>
</dbReference>